<sequence>MKLRLLSVLGAVLVAMLVPAPGARAGNWAVTYPDPLPDTFRAGQPYTVGYWVLQHGSHVTDGELGVTALVFTPEQGGPVVFPGVALREPAHYATAVVLPHDGVWRVSARQGIFADYEIGTLTVPGRLAVQPPPAPMAWAEKQPWGAIRPPIAPNDGRTVPIRTFAPTAVAATPEAPASLGAVLAVAGLVVAGGAVLLVGGRRVRRRLRKDARSRIRTS</sequence>
<reference evidence="4" key="1">
    <citation type="submission" date="2016-10" db="EMBL/GenBank/DDBJ databases">
        <authorList>
            <person name="Varghese N."/>
            <person name="Submissions S."/>
        </authorList>
    </citation>
    <scope>NUCLEOTIDE SEQUENCE [LARGE SCALE GENOMIC DNA]</scope>
    <source>
        <strain evidence="4">DSM 44544</strain>
    </source>
</reference>
<keyword evidence="1" id="KW-0472">Membrane</keyword>
<evidence type="ECO:0000256" key="2">
    <source>
        <dbReference type="SAM" id="SignalP"/>
    </source>
</evidence>
<evidence type="ECO:0000313" key="4">
    <source>
        <dbReference type="Proteomes" id="UP000199622"/>
    </source>
</evidence>
<feature type="chain" id="PRO_5011507927" description="LPXTG-motif cell wall anchor domain-containing protein" evidence="2">
    <location>
        <begin position="26"/>
        <end position="218"/>
    </location>
</feature>
<proteinExistence type="predicted"/>
<dbReference type="AlphaFoldDB" id="A0A1H4VIK2"/>
<name>A0A1H4VIK2_9PSEU</name>
<protein>
    <recommendedName>
        <fullName evidence="5">LPXTG-motif cell wall anchor domain-containing protein</fullName>
    </recommendedName>
</protein>
<dbReference type="Proteomes" id="UP000199622">
    <property type="component" value="Unassembled WGS sequence"/>
</dbReference>
<evidence type="ECO:0000256" key="1">
    <source>
        <dbReference type="SAM" id="Phobius"/>
    </source>
</evidence>
<feature type="signal peptide" evidence="2">
    <location>
        <begin position="1"/>
        <end position="25"/>
    </location>
</feature>
<keyword evidence="4" id="KW-1185">Reference proteome</keyword>
<dbReference type="EMBL" id="FNSO01000004">
    <property type="protein sequence ID" value="SEC80301.1"/>
    <property type="molecule type" value="Genomic_DNA"/>
</dbReference>
<dbReference type="RefSeq" id="WP_091311645.1">
    <property type="nucleotide sequence ID" value="NZ_FNSO01000004.1"/>
</dbReference>
<organism evidence="3 4">
    <name type="scientific">Amycolatopsis tolypomycina</name>
    <dbReference type="NCBI Taxonomy" id="208445"/>
    <lineage>
        <taxon>Bacteria</taxon>
        <taxon>Bacillati</taxon>
        <taxon>Actinomycetota</taxon>
        <taxon>Actinomycetes</taxon>
        <taxon>Pseudonocardiales</taxon>
        <taxon>Pseudonocardiaceae</taxon>
        <taxon>Amycolatopsis</taxon>
    </lineage>
</organism>
<evidence type="ECO:0000313" key="3">
    <source>
        <dbReference type="EMBL" id="SEC80301.1"/>
    </source>
</evidence>
<accession>A0A1H4VIK2</accession>
<dbReference type="STRING" id="208445.SAMN04489727_5147"/>
<gene>
    <name evidence="3" type="ORF">SAMN04489727_5147</name>
</gene>
<keyword evidence="1" id="KW-1133">Transmembrane helix</keyword>
<keyword evidence="1" id="KW-0812">Transmembrane</keyword>
<evidence type="ECO:0008006" key="5">
    <source>
        <dbReference type="Google" id="ProtNLM"/>
    </source>
</evidence>
<keyword evidence="2" id="KW-0732">Signal</keyword>
<dbReference type="OrthoDB" id="3543083at2"/>
<feature type="transmembrane region" description="Helical" evidence="1">
    <location>
        <begin position="179"/>
        <end position="199"/>
    </location>
</feature>